<proteinExistence type="inferred from homology"/>
<dbReference type="Gene3D" id="1.20.1440.240">
    <property type="match status" value="1"/>
</dbReference>
<feature type="domain" description="Amine oxidase" evidence="7">
    <location>
        <begin position="34"/>
        <end position="172"/>
    </location>
</feature>
<comment type="pathway">
    <text evidence="1">Plant hormone metabolism; auxin biosynthesis.</text>
</comment>
<keyword evidence="9" id="KW-1185">Reference proteome</keyword>
<feature type="domain" description="Amine oxidase" evidence="7">
    <location>
        <begin position="238"/>
        <end position="482"/>
    </location>
</feature>
<keyword evidence="5" id="KW-0073">Auxin biosynthesis</keyword>
<evidence type="ECO:0000256" key="3">
    <source>
        <dbReference type="ARBA" id="ARBA00012535"/>
    </source>
</evidence>
<evidence type="ECO:0000256" key="5">
    <source>
        <dbReference type="ARBA" id="ARBA00023070"/>
    </source>
</evidence>
<evidence type="ECO:0000259" key="7">
    <source>
        <dbReference type="Pfam" id="PF01593"/>
    </source>
</evidence>
<evidence type="ECO:0000256" key="6">
    <source>
        <dbReference type="ARBA" id="ARBA00047321"/>
    </source>
</evidence>
<evidence type="ECO:0000256" key="1">
    <source>
        <dbReference type="ARBA" id="ARBA00004814"/>
    </source>
</evidence>
<evidence type="ECO:0000256" key="2">
    <source>
        <dbReference type="ARBA" id="ARBA00005833"/>
    </source>
</evidence>
<comment type="similarity">
    <text evidence="2">Belongs to the tryptophan 2-monooxygenase family.</text>
</comment>
<dbReference type="InterPro" id="IPR050281">
    <property type="entry name" value="Flavin_monoamine_oxidase"/>
</dbReference>
<comment type="catalytic activity">
    <reaction evidence="6">
        <text>L-tryptophan + O2 = indole-3-acetamide + CO2 + H2O</text>
        <dbReference type="Rhea" id="RHEA:16165"/>
        <dbReference type="ChEBI" id="CHEBI:15377"/>
        <dbReference type="ChEBI" id="CHEBI:15379"/>
        <dbReference type="ChEBI" id="CHEBI:16031"/>
        <dbReference type="ChEBI" id="CHEBI:16526"/>
        <dbReference type="ChEBI" id="CHEBI:57912"/>
        <dbReference type="EC" id="1.13.12.3"/>
    </reaction>
</comment>
<protein>
    <recommendedName>
        <fullName evidence="4">Tryptophan 2-monooxygenase</fullName>
        <ecNumber evidence="3">1.13.12.3</ecNumber>
    </recommendedName>
</protein>
<accession>A0ABT0RDV5</accession>
<evidence type="ECO:0000313" key="8">
    <source>
        <dbReference type="EMBL" id="MCL6678433.1"/>
    </source>
</evidence>
<dbReference type="InterPro" id="IPR036188">
    <property type="entry name" value="FAD/NAD-bd_sf"/>
</dbReference>
<gene>
    <name evidence="8" type="ORF">LZ519_03760</name>
</gene>
<organism evidence="8 9">
    <name type="scientific">Sphingomonas anseongensis</name>
    <dbReference type="NCBI Taxonomy" id="2908207"/>
    <lineage>
        <taxon>Bacteria</taxon>
        <taxon>Pseudomonadati</taxon>
        <taxon>Pseudomonadota</taxon>
        <taxon>Alphaproteobacteria</taxon>
        <taxon>Sphingomonadales</taxon>
        <taxon>Sphingomonadaceae</taxon>
        <taxon>Sphingomonas</taxon>
    </lineage>
</organism>
<dbReference type="PANTHER" id="PTHR10742">
    <property type="entry name" value="FLAVIN MONOAMINE OXIDASE"/>
    <property type="match status" value="1"/>
</dbReference>
<sequence length="499" mass="54273">MLGLAIPTPANAENFELPPGAGRGKSVVILGAGIAGLVSAFELQRAGYDVTVLEARHRVGGRVWTVRGGDYVEQFGMPIQRAEFDEGLYFNAGAARIPSSHRVILGYARRFGVPMETFVNSNRNASWDFAGKVRQDRRMVLDLQGHIVGLLAKAIDQHALDQAMPKSELAQFRRFLQFYGGLAPDGSYQNVGGASGYAVEPGAYDQAPSDLPPLSLRETLPTPAIGLPHVFEFIPDMQATMLQPVGGMDRIAYAIYEQVKPLVRFGTPVTAIRRSGDRVRIEHGPQVTEADYCVCTLPMNLLSRIPNDFSAAKKAAISSAPAYFKSVKVAFESPRFWESDDQIFGGLAWTDRKNENVIYPSNGFNQHKGVLVGAYVAGWTNQDNPDAFAALSNEEQFKIVRDSIEALHPGKSKLMSKPVTVRWGRTPYSEGVSPLWPGNGGQGPRGPQYSELFKPEGPIVFAGEHLSYQPAWQEGAAVSAHAALKLLQAMAAERTTAAA</sequence>
<dbReference type="Gene3D" id="3.90.660.10">
    <property type="match status" value="1"/>
</dbReference>
<dbReference type="PANTHER" id="PTHR10742:SF342">
    <property type="entry name" value="AMINE OXIDASE"/>
    <property type="match status" value="1"/>
</dbReference>
<name>A0ABT0RDV5_9SPHN</name>
<dbReference type="SUPFAM" id="SSF51905">
    <property type="entry name" value="FAD/NAD(P)-binding domain"/>
    <property type="match status" value="1"/>
</dbReference>
<dbReference type="EMBL" id="JAMGBC010000001">
    <property type="protein sequence ID" value="MCL6678433.1"/>
    <property type="molecule type" value="Genomic_DNA"/>
</dbReference>
<dbReference type="EC" id="1.13.12.3" evidence="3"/>
<dbReference type="Pfam" id="PF01593">
    <property type="entry name" value="Amino_oxidase"/>
    <property type="match status" value="2"/>
</dbReference>
<dbReference type="Gene3D" id="3.50.50.60">
    <property type="entry name" value="FAD/NAD(P)-binding domain"/>
    <property type="match status" value="1"/>
</dbReference>
<evidence type="ECO:0000256" key="4">
    <source>
        <dbReference type="ARBA" id="ARBA00017871"/>
    </source>
</evidence>
<dbReference type="Proteomes" id="UP001165343">
    <property type="component" value="Unassembled WGS sequence"/>
</dbReference>
<dbReference type="SUPFAM" id="SSF54373">
    <property type="entry name" value="FAD-linked reductases, C-terminal domain"/>
    <property type="match status" value="1"/>
</dbReference>
<dbReference type="InterPro" id="IPR002937">
    <property type="entry name" value="Amino_oxidase"/>
</dbReference>
<comment type="caution">
    <text evidence="8">The sequence shown here is derived from an EMBL/GenBank/DDBJ whole genome shotgun (WGS) entry which is preliminary data.</text>
</comment>
<evidence type="ECO:0000313" key="9">
    <source>
        <dbReference type="Proteomes" id="UP001165343"/>
    </source>
</evidence>
<reference evidence="8" key="1">
    <citation type="submission" date="2022-05" db="EMBL/GenBank/DDBJ databases">
        <authorList>
            <person name="Jo J.-H."/>
            <person name="Im W.-T."/>
        </authorList>
    </citation>
    <scope>NUCLEOTIDE SEQUENCE</scope>
    <source>
        <strain evidence="8">RG327</strain>
    </source>
</reference>